<dbReference type="KEGG" id="cmi:CMM_2113"/>
<dbReference type="EMBL" id="AM711867">
    <property type="protein sequence ID" value="CAN02182.1"/>
    <property type="molecule type" value="Genomic_DNA"/>
</dbReference>
<protein>
    <submittedName>
        <fullName evidence="2">Hypothetical membrane protein</fullName>
    </submittedName>
</protein>
<dbReference type="Proteomes" id="UP000001564">
    <property type="component" value="Chromosome"/>
</dbReference>
<sequence>MISGTRRRDSGTEGKGQMFGQILLALVGIGLIFLSIPYGATDGAGSWWGVLGGALIVVGAVVVAIRRRRPRPED</sequence>
<keyword evidence="3" id="KW-1185">Reference proteome</keyword>
<keyword evidence="1" id="KW-0812">Transmembrane</keyword>
<feature type="transmembrane region" description="Helical" evidence="1">
    <location>
        <begin position="46"/>
        <end position="65"/>
    </location>
</feature>
<evidence type="ECO:0000256" key="1">
    <source>
        <dbReference type="SAM" id="Phobius"/>
    </source>
</evidence>
<dbReference type="HOGENOM" id="CLU_200310_0_0_11"/>
<proteinExistence type="predicted"/>
<evidence type="ECO:0000313" key="2">
    <source>
        <dbReference type="EMBL" id="CAN02182.1"/>
    </source>
</evidence>
<evidence type="ECO:0000313" key="3">
    <source>
        <dbReference type="Proteomes" id="UP000001564"/>
    </source>
</evidence>
<gene>
    <name evidence="2" type="ordered locus">CMM_2113</name>
</gene>
<keyword evidence="1" id="KW-0472">Membrane</keyword>
<organism evidence="2 3">
    <name type="scientific">Clavibacter michiganensis subsp. michiganensis (strain NCPPB 382)</name>
    <dbReference type="NCBI Taxonomy" id="443906"/>
    <lineage>
        <taxon>Bacteria</taxon>
        <taxon>Bacillati</taxon>
        <taxon>Actinomycetota</taxon>
        <taxon>Actinomycetes</taxon>
        <taxon>Micrococcales</taxon>
        <taxon>Microbacteriaceae</taxon>
        <taxon>Clavibacter</taxon>
    </lineage>
</organism>
<dbReference type="NCBIfam" id="TIGR01167">
    <property type="entry name" value="LPXTG_anchor"/>
    <property type="match status" value="1"/>
</dbReference>
<dbReference type="AlphaFoldDB" id="A5CSV8"/>
<keyword evidence="1" id="KW-1133">Transmembrane helix</keyword>
<accession>A5CSV8</accession>
<reference evidence="2 3" key="1">
    <citation type="journal article" date="2008" name="J. Bacteriol.">
        <title>The genome sequence of the tomato-pathogenic actinomycete Clavibacter michiganensis subsp. michiganensis NCPPB382 reveals a large island involved in pathogenicity.</title>
        <authorList>
            <person name="Gartemann K.H."/>
            <person name="Abt B."/>
            <person name="Bekel T."/>
            <person name="Burger A."/>
            <person name="Engemann J."/>
            <person name="Flugel M."/>
            <person name="Gaigalat L."/>
            <person name="Goesmann A."/>
            <person name="Grafen I."/>
            <person name="Kalinowski J."/>
            <person name="Kaup O."/>
            <person name="Kirchner O."/>
            <person name="Krause L."/>
            <person name="Linke B."/>
            <person name="McHardy A."/>
            <person name="Meyer F."/>
            <person name="Pohle S."/>
            <person name="Ruckert C."/>
            <person name="Schneiker S."/>
            <person name="Zellermann E.M."/>
            <person name="Puhler A."/>
            <person name="Eichenlaub R."/>
            <person name="Kaiser O."/>
            <person name="Bartels D."/>
        </authorList>
    </citation>
    <scope>NUCLEOTIDE SEQUENCE [LARGE SCALE GENOMIC DNA]</scope>
    <source>
        <strain evidence="2 3">NCPPB 382</strain>
    </source>
</reference>
<feature type="transmembrane region" description="Helical" evidence="1">
    <location>
        <begin position="21"/>
        <end position="40"/>
    </location>
</feature>
<name>A5CSV8_CLAM3</name>